<proteinExistence type="predicted"/>
<reference evidence="3 4" key="1">
    <citation type="submission" date="2019-07" db="EMBL/GenBank/DDBJ databases">
        <title>Genomic Encyclopedia of Archaeal and Bacterial Type Strains, Phase II (KMG-II): from individual species to whole genera.</title>
        <authorList>
            <person name="Goeker M."/>
        </authorList>
    </citation>
    <scope>NUCLEOTIDE SEQUENCE [LARGE SCALE GENOMIC DNA]</scope>
    <source>
        <strain evidence="3 4">ATCC BAA-2084</strain>
    </source>
</reference>
<keyword evidence="4" id="KW-1185">Reference proteome</keyword>
<dbReference type="Pfam" id="PF12706">
    <property type="entry name" value="Lactamase_B_2"/>
    <property type="match status" value="1"/>
</dbReference>
<gene>
    <name evidence="3" type="ORF">JN10_0625</name>
</gene>
<keyword evidence="1" id="KW-0732">Signal</keyword>
<protein>
    <submittedName>
        <fullName evidence="3">Pyrroloquinoline quinone biosynthesis protein B</fullName>
    </submittedName>
</protein>
<dbReference type="InterPro" id="IPR036866">
    <property type="entry name" value="RibonucZ/Hydroxyglut_hydro"/>
</dbReference>
<sequence length="314" mass="34558">MIRSVLASTAWVALASSATAQGDASICQRELVVLGAGQDAGAPQIGNADDDGPRLLPSSLALIDRREGRRYLFDASPAITEQLALLDQIEPPNSGLGVDGIFLTHAHIGHYLGLAYLGREAANASKVSVYAMPRMAEFLRTNGPWSQLVELKNIELVELGGGDTLHAVTVSPDLVAIALPVPHRDEFSETVGWIAMTPTRRVLYLPDLDSWEEWETLIGKSLVEQVAIFDHLFVDATFWDNNELTGRDMSEIPHPRVAQTMDILEHLAESERAKVHFIHYNHTNPIRDPDSVESEQVLARGFNIARRGDRICLD</sequence>
<dbReference type="Gene3D" id="3.60.15.10">
    <property type="entry name" value="Ribonuclease Z/Hydroxyacylglutathione hydrolase-like"/>
    <property type="match status" value="1"/>
</dbReference>
<organism evidence="3 4">
    <name type="scientific">Altererythrobacter ishigakiensis</name>
    <dbReference type="NCBI Taxonomy" id="476157"/>
    <lineage>
        <taxon>Bacteria</taxon>
        <taxon>Pseudomonadati</taxon>
        <taxon>Pseudomonadota</taxon>
        <taxon>Alphaproteobacteria</taxon>
        <taxon>Sphingomonadales</taxon>
        <taxon>Erythrobacteraceae</taxon>
        <taxon>Altererythrobacter</taxon>
    </lineage>
</organism>
<evidence type="ECO:0000313" key="3">
    <source>
        <dbReference type="EMBL" id="TWJ09003.1"/>
    </source>
</evidence>
<feature type="domain" description="Metallo-beta-lactamase" evidence="2">
    <location>
        <begin position="69"/>
        <end position="277"/>
    </location>
</feature>
<dbReference type="InterPro" id="IPR001279">
    <property type="entry name" value="Metallo-B-lactamas"/>
</dbReference>
<evidence type="ECO:0000256" key="1">
    <source>
        <dbReference type="SAM" id="SignalP"/>
    </source>
</evidence>
<dbReference type="EMBL" id="VLLK01000001">
    <property type="protein sequence ID" value="TWJ09003.1"/>
    <property type="molecule type" value="Genomic_DNA"/>
</dbReference>
<dbReference type="STRING" id="476157.GCA_001663155_00119"/>
<feature type="chain" id="PRO_5022061943" evidence="1">
    <location>
        <begin position="21"/>
        <end position="314"/>
    </location>
</feature>
<dbReference type="OrthoDB" id="9778305at2"/>
<dbReference type="Proteomes" id="UP000320547">
    <property type="component" value="Unassembled WGS sequence"/>
</dbReference>
<accession>A0A562UTR9</accession>
<name>A0A562UTR9_9SPHN</name>
<feature type="signal peptide" evidence="1">
    <location>
        <begin position="1"/>
        <end position="20"/>
    </location>
</feature>
<comment type="caution">
    <text evidence="3">The sequence shown here is derived from an EMBL/GenBank/DDBJ whole genome shotgun (WGS) entry which is preliminary data.</text>
</comment>
<evidence type="ECO:0000259" key="2">
    <source>
        <dbReference type="Pfam" id="PF12706"/>
    </source>
</evidence>
<evidence type="ECO:0000313" key="4">
    <source>
        <dbReference type="Proteomes" id="UP000320547"/>
    </source>
</evidence>
<dbReference type="RefSeq" id="WP_067596477.1">
    <property type="nucleotide sequence ID" value="NZ_CP015963.1"/>
</dbReference>
<dbReference type="AlphaFoldDB" id="A0A562UTR9"/>
<dbReference type="SUPFAM" id="SSF56281">
    <property type="entry name" value="Metallo-hydrolase/oxidoreductase"/>
    <property type="match status" value="1"/>
</dbReference>